<accession>A0ABD0VKN1</accession>
<keyword evidence="1" id="KW-1133">Transmembrane helix</keyword>
<organism evidence="4 5">
    <name type="scientific">Dendrobium thyrsiflorum</name>
    <name type="common">Pinecone-like raceme dendrobium</name>
    <name type="synonym">Orchid</name>
    <dbReference type="NCBI Taxonomy" id="117978"/>
    <lineage>
        <taxon>Eukaryota</taxon>
        <taxon>Viridiplantae</taxon>
        <taxon>Streptophyta</taxon>
        <taxon>Embryophyta</taxon>
        <taxon>Tracheophyta</taxon>
        <taxon>Spermatophyta</taxon>
        <taxon>Magnoliopsida</taxon>
        <taxon>Liliopsida</taxon>
        <taxon>Asparagales</taxon>
        <taxon>Orchidaceae</taxon>
        <taxon>Epidendroideae</taxon>
        <taxon>Malaxideae</taxon>
        <taxon>Dendrobiinae</taxon>
        <taxon>Dendrobium</taxon>
    </lineage>
</organism>
<dbReference type="AlphaFoldDB" id="A0ABD0VKN1"/>
<dbReference type="EMBL" id="JANQDX010000006">
    <property type="protein sequence ID" value="KAL0923181.1"/>
    <property type="molecule type" value="Genomic_DNA"/>
</dbReference>
<dbReference type="InterPro" id="IPR026960">
    <property type="entry name" value="RVT-Znf"/>
</dbReference>
<proteinExistence type="predicted"/>
<feature type="domain" description="Reverse transcriptase zinc-binding" evidence="3">
    <location>
        <begin position="728"/>
        <end position="792"/>
    </location>
</feature>
<protein>
    <recommendedName>
        <fullName evidence="6">Reverse transcriptase zinc-binding domain-containing protein</fullName>
    </recommendedName>
</protein>
<dbReference type="PANTHER" id="PTHR33116">
    <property type="entry name" value="REVERSE TRANSCRIPTASE ZINC-BINDING DOMAIN-CONTAINING PROTEIN-RELATED-RELATED"/>
    <property type="match status" value="1"/>
</dbReference>
<sequence>MIVPPIAAWNIRGFNSSDKVLGCKKFVSQFRLDMLCLLENRIHPSSFSNPFFESSHSVFTPEESCNNFHLSNSGRIWIKWNPNKINFSPSLYTPQIISGMLTSGSCPPFQLTVIYASNSSIERLELWDIIRSIVPPNNTPWILMGDFNCCRFTHEKAGGNAISIRCLTDLNSLIFDANLKDLHSVGPLFTWFNQRQDSPIHIKLDRAMVNEAWINTFPLSYYEVQSPSFSDHCPILLKPGCSTPSTHRFLFKNYWTNLDIYWATMLEVFSRPSSGNPISDLYFKLRLLKERIKSTSWVSSHYIQAQLDDLNSAQLDCINRISSDPLNSNLNETLKGLNSDIAKYSSILASWVIQRAKAKWFKQGEDDLKFLYAKIRSRNNTSKLALNLSSISPSTSRTEATSSIINHFSALFNPAPPSLNNMDFFPTSNCLTDSMGLANHADICHALSIPNISNTITYLGIPISFRRTCISDFLPLMDAIRKKMSGWKANLLSLAGRLQFLKFTILNSIAYWIRGSILPKAVSKFIKKCSSAFLFFGESVASRKLRMVSWDKVCKPKILGGLGICSVAAIQFAYNCSVIFRMYNGNSLLATWLKQFYISPWKPAPPNSSIFWRELYKAAASARNSFFFSISPSSSISFYWDPWCNGHSIADLSQGFTPSTYAGNHAAVKDFVFSGNWVLPETLPSAIIDVINNIPITASTGPPLLWNNLKVGSFSLLIKEFYTGLSPSPWHHLIWHKHSVLKYSVFAWLSVVRGLKTADALILRNIQASPQCSLCCNAPENTTHLFFECNFSFYIISQLLPGASAFLLRPNILQLLDWINDRDSKVKHFLFLITCCSIYYIWKERNGRRFGGTSNSNISTVYIIKKAVYSKSVTLPVRIMPVGFCLIAMAMMLTLYRLLLDGLLLGNRRKVLPLLENTNLLSHGPTISGLFLLQLGILLGVYYFHPDAVTLWLIFSY</sequence>
<evidence type="ECO:0000256" key="1">
    <source>
        <dbReference type="SAM" id="Phobius"/>
    </source>
</evidence>
<evidence type="ECO:0000313" key="4">
    <source>
        <dbReference type="EMBL" id="KAL0923181.1"/>
    </source>
</evidence>
<evidence type="ECO:0008006" key="6">
    <source>
        <dbReference type="Google" id="ProtNLM"/>
    </source>
</evidence>
<dbReference type="Gene3D" id="3.60.10.10">
    <property type="entry name" value="Endonuclease/exonuclease/phosphatase"/>
    <property type="match status" value="1"/>
</dbReference>
<feature type="domain" description="Endonuclease/exonuclease/phosphatase" evidence="2">
    <location>
        <begin position="8"/>
        <end position="232"/>
    </location>
</feature>
<evidence type="ECO:0000259" key="3">
    <source>
        <dbReference type="Pfam" id="PF13966"/>
    </source>
</evidence>
<evidence type="ECO:0000313" key="5">
    <source>
        <dbReference type="Proteomes" id="UP001552299"/>
    </source>
</evidence>
<gene>
    <name evidence="4" type="ORF">M5K25_007226</name>
</gene>
<dbReference type="PANTHER" id="PTHR33116:SF78">
    <property type="entry name" value="OS12G0587133 PROTEIN"/>
    <property type="match status" value="1"/>
</dbReference>
<keyword evidence="1" id="KW-0472">Membrane</keyword>
<dbReference type="SUPFAM" id="SSF56219">
    <property type="entry name" value="DNase I-like"/>
    <property type="match status" value="1"/>
</dbReference>
<feature type="transmembrane region" description="Helical" evidence="1">
    <location>
        <begin position="879"/>
        <end position="899"/>
    </location>
</feature>
<dbReference type="Pfam" id="PF03372">
    <property type="entry name" value="Exo_endo_phos"/>
    <property type="match status" value="1"/>
</dbReference>
<name>A0ABD0VKN1_DENTH</name>
<dbReference type="Proteomes" id="UP001552299">
    <property type="component" value="Unassembled WGS sequence"/>
</dbReference>
<feature type="transmembrane region" description="Helical" evidence="1">
    <location>
        <begin position="920"/>
        <end position="944"/>
    </location>
</feature>
<reference evidence="4 5" key="1">
    <citation type="journal article" date="2024" name="Plant Biotechnol. J.">
        <title>Dendrobium thyrsiflorum genome and its molecular insights into genes involved in important horticultural traits.</title>
        <authorList>
            <person name="Chen B."/>
            <person name="Wang J.Y."/>
            <person name="Zheng P.J."/>
            <person name="Li K.L."/>
            <person name="Liang Y.M."/>
            <person name="Chen X.F."/>
            <person name="Zhang C."/>
            <person name="Zhao X."/>
            <person name="He X."/>
            <person name="Zhang G.Q."/>
            <person name="Liu Z.J."/>
            <person name="Xu Q."/>
        </authorList>
    </citation>
    <scope>NUCLEOTIDE SEQUENCE [LARGE SCALE GENOMIC DNA]</scope>
    <source>
        <strain evidence="4">GZMU011</strain>
    </source>
</reference>
<keyword evidence="1" id="KW-0812">Transmembrane</keyword>
<evidence type="ECO:0000259" key="2">
    <source>
        <dbReference type="Pfam" id="PF03372"/>
    </source>
</evidence>
<keyword evidence="5" id="KW-1185">Reference proteome</keyword>
<dbReference type="InterPro" id="IPR036691">
    <property type="entry name" value="Endo/exonu/phosph_ase_sf"/>
</dbReference>
<dbReference type="InterPro" id="IPR005135">
    <property type="entry name" value="Endo/exonuclease/phosphatase"/>
</dbReference>
<dbReference type="Pfam" id="PF13966">
    <property type="entry name" value="zf-RVT"/>
    <property type="match status" value="1"/>
</dbReference>
<comment type="caution">
    <text evidence="4">The sequence shown here is derived from an EMBL/GenBank/DDBJ whole genome shotgun (WGS) entry which is preliminary data.</text>
</comment>